<proteinExistence type="predicted"/>
<dbReference type="InterPro" id="IPR041037">
    <property type="entry name" value="Pallilysin"/>
</dbReference>
<protein>
    <recommendedName>
        <fullName evidence="1">Pallilysin beta barrel domain-containing protein</fullName>
    </recommendedName>
</protein>
<dbReference type="RefSeq" id="WP_184651461.1">
    <property type="nucleotide sequence ID" value="NZ_JACHFR010000001.1"/>
</dbReference>
<feature type="domain" description="Pallilysin beta barrel" evidence="1">
    <location>
        <begin position="257"/>
        <end position="371"/>
    </location>
</feature>
<evidence type="ECO:0000259" key="1">
    <source>
        <dbReference type="Pfam" id="PF18663"/>
    </source>
</evidence>
<keyword evidence="3" id="KW-1185">Reference proteome</keyword>
<dbReference type="Proteomes" id="UP000578697">
    <property type="component" value="Unassembled WGS sequence"/>
</dbReference>
<dbReference type="AlphaFoldDB" id="A0A840SB57"/>
<dbReference type="Pfam" id="PF18663">
    <property type="entry name" value="Pallilysin"/>
    <property type="match status" value="1"/>
</dbReference>
<comment type="caution">
    <text evidence="2">The sequence shown here is derived from an EMBL/GenBank/DDBJ whole genome shotgun (WGS) entry which is preliminary data.</text>
</comment>
<name>A0A840SB57_9SPIR</name>
<evidence type="ECO:0000313" key="3">
    <source>
        <dbReference type="Proteomes" id="UP000578697"/>
    </source>
</evidence>
<reference evidence="2 3" key="1">
    <citation type="submission" date="2020-08" db="EMBL/GenBank/DDBJ databases">
        <title>Genomic Encyclopedia of Type Strains, Phase IV (KMG-IV): sequencing the most valuable type-strain genomes for metagenomic binning, comparative biology and taxonomic classification.</title>
        <authorList>
            <person name="Goeker M."/>
        </authorList>
    </citation>
    <scope>NUCLEOTIDE SEQUENCE [LARGE SCALE GENOMIC DNA]</scope>
    <source>
        <strain evidence="2 3">DSM 103679</strain>
    </source>
</reference>
<sequence>MRRRLAAFLIVMTAACAAVVFFITKQFSKDDASYRSSGFSLSDGKSKSSVKSLDSVSSVEETALVSLIQLKTDETLIGVVSMDFNGDGLEDQVNAVKSSSSPYIQLIVGIYNKAVSEYERKAVIATPITQTTSFTYTGIDLVGEHKNVLVYQGFSENSEAVLQAFIITDRSVGGINVNQIADLRGDGTIFIQQADRYENYDRSNANGASYPIWVYTSDSARPGSMDQLQICYDWDRESRQYVQIKTIRVAGSNITRKELAKIQDGTVETFAGFLEGLWYKSDSSSLYYLYFDYLQKEIIFVRSDIEEVYNWIRSDLRRNGIYLSSVNQEIQNLQRRIDISLRSVDEINIRIQDDVRMLISENNVWDGVYKKFSQDRTYDMNVSKKSESFIKILESVPSWRMADDTVVVFKNGSYTAEGDIISDSGFYTKVTLKEQDYIQFRSSGASPLFKGMYKITYTDSSNSSLLFKPYRVLPDSAYATDERSVTLLKDSGE</sequence>
<gene>
    <name evidence="2" type="ORF">HNP77_000369</name>
</gene>
<accession>A0A840SB57</accession>
<dbReference type="EMBL" id="JACHFR010000001">
    <property type="protein sequence ID" value="MBB5218025.1"/>
    <property type="molecule type" value="Genomic_DNA"/>
</dbReference>
<dbReference type="PROSITE" id="PS51257">
    <property type="entry name" value="PROKAR_LIPOPROTEIN"/>
    <property type="match status" value="1"/>
</dbReference>
<dbReference type="NCBIfam" id="NF033751">
    <property type="entry name" value="pallilysin_like"/>
    <property type="match status" value="1"/>
</dbReference>
<evidence type="ECO:0000313" key="2">
    <source>
        <dbReference type="EMBL" id="MBB5218025.1"/>
    </source>
</evidence>
<organism evidence="2 3">
    <name type="scientific">Treponema rectale</name>
    <dbReference type="NCBI Taxonomy" id="744512"/>
    <lineage>
        <taxon>Bacteria</taxon>
        <taxon>Pseudomonadati</taxon>
        <taxon>Spirochaetota</taxon>
        <taxon>Spirochaetia</taxon>
        <taxon>Spirochaetales</taxon>
        <taxon>Treponemataceae</taxon>
        <taxon>Treponema</taxon>
    </lineage>
</organism>